<name>A0A2P1QT19_9LEPT</name>
<proteinExistence type="predicted"/>
<dbReference type="AlphaFoldDB" id="A0A2P1QT19"/>
<sequence length="442" mass="51103">MNQLDIKVTVNSANSLQFQYKGNTLSFRRMDGIEEFRRSTFSCDLSIDLCNIIGLISTIERLIPRQEIYKIHISLPILSLERWQDSEIINELKIMISQFTINDYIFDFYSFVKSSAKMRDQIVMELGDEAEVSLWSGGLDSLSGFLNRYLENPNKEYVLVGFGFQRCAFGKQRNLHEKINKLFPNAKIERYRVFHDIAGAPKKYPNPSFRMRGLLFLVEGLYASKLFCSDTLYLHENGIGAFNIPFPGSGHWDRSLTANPAILSIVSKFYSKLIGSERRIINPFLFFTKGEMCEVFILNILKFSNILELSSSCDSNHRQKDKPGQCGYCSSCLLRRQGILNAGLEDPTRYSYPYLNDVKRMKHFTQFTNQADLWKGFLLVGVDQVYQQDPIIYESKKYMMKELNISGEEFDQKFSKLIQSQICEWDKFVRFIGIGNSQTQIA</sequence>
<dbReference type="InterPro" id="IPR014729">
    <property type="entry name" value="Rossmann-like_a/b/a_fold"/>
</dbReference>
<dbReference type="EMBL" id="CP027843">
    <property type="protein sequence ID" value="AVQ12049.1"/>
    <property type="molecule type" value="Genomic_DNA"/>
</dbReference>
<dbReference type="Gene3D" id="3.40.50.620">
    <property type="entry name" value="HUPs"/>
    <property type="match status" value="1"/>
</dbReference>
<reference evidence="1 2" key="1">
    <citation type="journal article" date="2015" name="Genome Announc.">
        <title>Draft Genome Sequences of Leptospira santarosai Strains U160, U164, and U233, Isolated from Asymptomatic Cattle.</title>
        <authorList>
            <person name="Kremer F.S."/>
            <person name="Eslabao M.R."/>
            <person name="Provisor M."/>
            <person name="Woloski R.D."/>
            <person name="Ramires O.V."/>
            <person name="Moreno L.Z."/>
            <person name="Moreno A.M."/>
            <person name="Hamond C."/>
            <person name="Lilenbaum W."/>
            <person name="Dellagostin O.A."/>
        </authorList>
    </citation>
    <scope>NUCLEOTIDE SEQUENCE [LARGE SCALE GENOMIC DNA]</scope>
    <source>
        <strain evidence="1 2">U160</strain>
    </source>
</reference>
<dbReference type="SUPFAM" id="SSF52402">
    <property type="entry name" value="Adenine nucleotide alpha hydrolases-like"/>
    <property type="match status" value="1"/>
</dbReference>
<evidence type="ECO:0000313" key="2">
    <source>
        <dbReference type="Proteomes" id="UP000033961"/>
    </source>
</evidence>
<dbReference type="Proteomes" id="UP000033961">
    <property type="component" value="Chromosome I"/>
</dbReference>
<organism evidence="1 2">
    <name type="scientific">Leptospira santarosai</name>
    <dbReference type="NCBI Taxonomy" id="28183"/>
    <lineage>
        <taxon>Bacteria</taxon>
        <taxon>Pseudomonadati</taxon>
        <taxon>Spirochaetota</taxon>
        <taxon>Spirochaetia</taxon>
        <taxon>Leptospirales</taxon>
        <taxon>Leptospiraceae</taxon>
        <taxon>Leptospira</taxon>
    </lineage>
</organism>
<evidence type="ECO:0000313" key="1">
    <source>
        <dbReference type="EMBL" id="AVQ12049.1"/>
    </source>
</evidence>
<evidence type="ECO:0008006" key="3">
    <source>
        <dbReference type="Google" id="ProtNLM"/>
    </source>
</evidence>
<accession>A0A2P1QT19</accession>
<gene>
    <name evidence="1" type="ORF">XB16_1719</name>
</gene>
<protein>
    <recommendedName>
        <fullName evidence="3">7-cyano-7-deazaguanine synthase</fullName>
    </recommendedName>
</protein>